<dbReference type="InterPro" id="IPR001959">
    <property type="entry name" value="Transposase"/>
</dbReference>
<organism evidence="11 12">
    <name type="scientific">Glycomyces rutgersensis</name>
    <dbReference type="NCBI Taxonomy" id="58115"/>
    <lineage>
        <taxon>Bacteria</taxon>
        <taxon>Bacillati</taxon>
        <taxon>Actinomycetota</taxon>
        <taxon>Actinomycetes</taxon>
        <taxon>Glycomycetales</taxon>
        <taxon>Glycomycetaceae</taxon>
        <taxon>Glycomyces</taxon>
    </lineage>
</organism>
<evidence type="ECO:0000313" key="11">
    <source>
        <dbReference type="EMBL" id="GAA2318434.1"/>
    </source>
</evidence>
<dbReference type="GO" id="GO:0004519">
    <property type="term" value="F:endonuclease activity"/>
    <property type="evidence" value="ECO:0007669"/>
    <property type="project" value="UniProtKB-KW"/>
</dbReference>
<dbReference type="EMBL" id="BAAASX010000001">
    <property type="protein sequence ID" value="GAA2318434.1"/>
    <property type="molecule type" value="Genomic_DNA"/>
</dbReference>
<evidence type="ECO:0000256" key="1">
    <source>
        <dbReference type="ARBA" id="ARBA00008761"/>
    </source>
</evidence>
<evidence type="ECO:0000259" key="10">
    <source>
        <dbReference type="Pfam" id="PF12323"/>
    </source>
</evidence>
<evidence type="ECO:0000259" key="9">
    <source>
        <dbReference type="Pfam" id="PF07282"/>
    </source>
</evidence>
<accession>A0ABP5S3B4</accession>
<evidence type="ECO:0000256" key="5">
    <source>
        <dbReference type="ARBA" id="ARBA00023125"/>
    </source>
</evidence>
<gene>
    <name evidence="11" type="ORF">GCM10010403_04280</name>
</gene>
<dbReference type="NCBIfam" id="TIGR01766">
    <property type="entry name" value="IS200/IS605 family accessory protein TnpB-like domain"/>
    <property type="match status" value="1"/>
</dbReference>
<evidence type="ECO:0000313" key="12">
    <source>
        <dbReference type="Proteomes" id="UP001501584"/>
    </source>
</evidence>
<evidence type="ECO:0000256" key="6">
    <source>
        <dbReference type="ARBA" id="ARBA00023172"/>
    </source>
</evidence>
<feature type="region of interest" description="Disordered" evidence="7">
    <location>
        <begin position="367"/>
        <end position="402"/>
    </location>
</feature>
<dbReference type="Pfam" id="PF12323">
    <property type="entry name" value="HTH_OrfB_IS605"/>
    <property type="match status" value="1"/>
</dbReference>
<keyword evidence="12" id="KW-1185">Reference proteome</keyword>
<keyword evidence="5" id="KW-0238">DNA-binding</keyword>
<keyword evidence="3" id="KW-0479">Metal-binding</keyword>
<dbReference type="InterPro" id="IPR021027">
    <property type="entry name" value="Transposase_put_HTH"/>
</dbReference>
<evidence type="ECO:0000256" key="2">
    <source>
        <dbReference type="ARBA" id="ARBA00022578"/>
    </source>
</evidence>
<name>A0ABP5S3B4_9ACTN</name>
<dbReference type="Pfam" id="PF07282">
    <property type="entry name" value="Cas12f1-like_TNB"/>
    <property type="match status" value="1"/>
</dbReference>
<proteinExistence type="inferred from homology"/>
<evidence type="ECO:0000256" key="4">
    <source>
        <dbReference type="ARBA" id="ARBA00022833"/>
    </source>
</evidence>
<keyword evidence="11" id="KW-0540">Nuclease</keyword>
<keyword evidence="6" id="KW-0233">DNA recombination</keyword>
<keyword evidence="11" id="KW-0255">Endonuclease</keyword>
<reference evidence="12" key="1">
    <citation type="journal article" date="2019" name="Int. J. Syst. Evol. Microbiol.">
        <title>The Global Catalogue of Microorganisms (GCM) 10K type strain sequencing project: providing services to taxonomists for standard genome sequencing and annotation.</title>
        <authorList>
            <consortium name="The Broad Institute Genomics Platform"/>
            <consortium name="The Broad Institute Genome Sequencing Center for Infectious Disease"/>
            <person name="Wu L."/>
            <person name="Ma J."/>
        </authorList>
    </citation>
    <scope>NUCLEOTIDE SEQUENCE [LARGE SCALE GENOMIC DNA]</scope>
    <source>
        <strain evidence="12">JCM 6238</strain>
    </source>
</reference>
<protein>
    <submittedName>
        <fullName evidence="11">RNA-guided endonuclease TnpB family protein</fullName>
    </submittedName>
</protein>
<evidence type="ECO:0000256" key="7">
    <source>
        <dbReference type="SAM" id="MobiDB-lite"/>
    </source>
</evidence>
<keyword evidence="4" id="KW-0862">Zinc</keyword>
<feature type="domain" description="Probable transposase IS891/IS1136/IS1341" evidence="8">
    <location>
        <begin position="161"/>
        <end position="274"/>
    </location>
</feature>
<dbReference type="Proteomes" id="UP001501584">
    <property type="component" value="Unassembled WGS sequence"/>
</dbReference>
<evidence type="ECO:0000259" key="8">
    <source>
        <dbReference type="Pfam" id="PF01385"/>
    </source>
</evidence>
<keyword evidence="2" id="KW-0815">Transposition</keyword>
<keyword evidence="11" id="KW-0378">Hydrolase</keyword>
<feature type="domain" description="Transposase putative helix-turn-helix" evidence="10">
    <location>
        <begin position="1"/>
        <end position="25"/>
    </location>
</feature>
<dbReference type="NCBIfam" id="NF040570">
    <property type="entry name" value="guided_TnpB"/>
    <property type="match status" value="1"/>
</dbReference>
<dbReference type="InterPro" id="IPR010095">
    <property type="entry name" value="Cas12f1-like_TNB"/>
</dbReference>
<feature type="domain" description="Cas12f1-like TNB" evidence="9">
    <location>
        <begin position="287"/>
        <end position="356"/>
    </location>
</feature>
<comment type="similarity">
    <text evidence="1">In the C-terminal section; belongs to the transposase 35 family.</text>
</comment>
<sequence>MLAKTFGCARLVWNDALGVFLDAYRSGVPASRFGDVVKQVTTLAKRTPERAFLCEVSNAALQQSLNDLRTARNNFFASLSGKRKGRRVGAPRFKSKHGRQSARFARNGFKLRRNGRLYLAKIGDLRVRWSLKDPAGRSIRLPAEPSSVTIIRKASGKFFVSFCYTTEDDDTLPPTPRDTGIDLGLKDFAVLRDGNAVPNPRFYGKGEVKLARLQRKFARAKKGSRRREAQRVKVARWHERIANQRDDFLEQLSTRVVRDNQAVVVEDLAVLGLSRGRAAKSVQDASWGSFLRLLESKCDRYGRDYVSIDRWFPSTQLCSSCGAVTGPKGQRGLRIRSWSCPCGVTHERDRNAEINIRREGRRILAERQETMSKKLAEGRSSADRGVKPESADKRSLRDGTGG</sequence>
<dbReference type="Pfam" id="PF01385">
    <property type="entry name" value="OrfB_IS605"/>
    <property type="match status" value="1"/>
</dbReference>
<comment type="caution">
    <text evidence="11">The sequence shown here is derived from an EMBL/GenBank/DDBJ whole genome shotgun (WGS) entry which is preliminary data.</text>
</comment>
<evidence type="ECO:0000256" key="3">
    <source>
        <dbReference type="ARBA" id="ARBA00022723"/>
    </source>
</evidence>